<accession>A0ABU7Z2Z9</accession>
<protein>
    <submittedName>
        <fullName evidence="1">OsmC family protein</fullName>
    </submittedName>
</protein>
<dbReference type="InterPro" id="IPR036102">
    <property type="entry name" value="OsmC/Ohrsf"/>
</dbReference>
<dbReference type="InterPro" id="IPR052707">
    <property type="entry name" value="OsmC_Ohr_Peroxiredoxin"/>
</dbReference>
<proteinExistence type="predicted"/>
<dbReference type="EMBL" id="JBAGLP010000099">
    <property type="protein sequence ID" value="MEG3613761.1"/>
    <property type="molecule type" value="Genomic_DNA"/>
</dbReference>
<gene>
    <name evidence="1" type="ORF">V5O49_01340</name>
</gene>
<reference evidence="1" key="2">
    <citation type="submission" date="2024-02" db="EMBL/GenBank/DDBJ databases">
        <authorList>
            <person name="Prathaban M."/>
            <person name="Mythili R."/>
            <person name="Sharmila Devi N."/>
            <person name="Sobanaa M."/>
            <person name="Prathiviraj R."/>
            <person name="Selvin J."/>
        </authorList>
    </citation>
    <scope>NUCLEOTIDE SEQUENCE</scope>
    <source>
        <strain evidence="1">MP1014</strain>
    </source>
</reference>
<comment type="caution">
    <text evidence="1">The sequence shown here is derived from an EMBL/GenBank/DDBJ whole genome shotgun (WGS) entry which is preliminary data.</text>
</comment>
<evidence type="ECO:0000313" key="1">
    <source>
        <dbReference type="EMBL" id="MEG3613761.1"/>
    </source>
</evidence>
<dbReference type="RefSeq" id="WP_332900653.1">
    <property type="nucleotide sequence ID" value="NZ_JBAGLP010000099.1"/>
</dbReference>
<dbReference type="InterPro" id="IPR003718">
    <property type="entry name" value="OsmC/Ohr_fam"/>
</dbReference>
<name>A0ABU7Z2Z9_9MICO</name>
<keyword evidence="2" id="KW-1185">Reference proteome</keyword>
<dbReference type="Gene3D" id="3.30.300.20">
    <property type="match status" value="1"/>
</dbReference>
<dbReference type="PANTHER" id="PTHR42830">
    <property type="entry name" value="OSMOTICALLY INDUCIBLE FAMILY PROTEIN"/>
    <property type="match status" value="1"/>
</dbReference>
<evidence type="ECO:0000313" key="2">
    <source>
        <dbReference type="Proteomes" id="UP001310387"/>
    </source>
</evidence>
<dbReference type="Pfam" id="PF02566">
    <property type="entry name" value="OsmC"/>
    <property type="match status" value="1"/>
</dbReference>
<organism evidence="1 2">
    <name type="scientific">Isoptericola haloaureus</name>
    <dbReference type="NCBI Taxonomy" id="1542902"/>
    <lineage>
        <taxon>Bacteria</taxon>
        <taxon>Bacillati</taxon>
        <taxon>Actinomycetota</taxon>
        <taxon>Actinomycetes</taxon>
        <taxon>Micrococcales</taxon>
        <taxon>Promicromonosporaceae</taxon>
        <taxon>Isoptericola</taxon>
    </lineage>
</organism>
<dbReference type="SUPFAM" id="SSF82784">
    <property type="entry name" value="OsmC-like"/>
    <property type="match status" value="1"/>
</dbReference>
<dbReference type="Proteomes" id="UP001310387">
    <property type="component" value="Unassembled WGS sequence"/>
</dbReference>
<dbReference type="PANTHER" id="PTHR42830:SF2">
    <property type="entry name" value="OSMC_OHR FAMILY PROTEIN"/>
    <property type="match status" value="1"/>
</dbReference>
<sequence length="169" mass="18370">MGAHHEYSVTVRWPVTGVEPGSAAGATTSYTAYTRDHDVVLPGRPVLAGTADPSFRGDPERYSPEDLFVASLSQCHMLWFLHLAAERGLVVHSYRDAATGTMRVESRGEGQFSDVTLHPRLLVAPGEQATEEIVAELHERAHALCFLSRSVNFPVLVEPAPLHVADEAA</sequence>
<reference evidence="1" key="1">
    <citation type="journal article" date="2024" name="Antonie Van Leeuwenhoek">
        <title>Isoptericola haloaureus sp. nov., a dimorphic actinobacterium isolated from mangrove sediments of southeast India, implicating biosaline agricultural significance through nitrogen fixation and salt tolerance genes.</title>
        <authorList>
            <person name="Prathaban M."/>
            <person name="Prathiviraj R."/>
            <person name="Ravichandran M."/>
            <person name="Natarajan S.D."/>
            <person name="Sobanaa M."/>
            <person name="Hari Krishna Kumar S."/>
            <person name="Chandrasekar V."/>
            <person name="Selvin J."/>
        </authorList>
    </citation>
    <scope>NUCLEOTIDE SEQUENCE</scope>
    <source>
        <strain evidence="1">MP1014</strain>
    </source>
</reference>
<dbReference type="InterPro" id="IPR015946">
    <property type="entry name" value="KH_dom-like_a/b"/>
</dbReference>